<reference evidence="2 3" key="1">
    <citation type="journal article" date="2012" name="J. Bacteriol.">
        <title>Genome sequences of type strains of seven species of the marine bacterium Pseudoalteromonas.</title>
        <authorList>
            <person name="Xie B.B."/>
            <person name="Shu Y.L."/>
            <person name="Qin Q.L."/>
            <person name="Rong J.C."/>
            <person name="Zhang X.Y."/>
            <person name="Chen X.L."/>
            <person name="Shi M."/>
            <person name="He H.L."/>
            <person name="Zhou B.C."/>
            <person name="Zhang Y.Z."/>
        </authorList>
    </citation>
    <scope>NUCLEOTIDE SEQUENCE [LARGE SCALE GENOMIC DNA]</scope>
    <source>
        <strain evidence="2 3">A 37-1-2</strain>
    </source>
</reference>
<organism evidence="2 3">
    <name type="scientific">Pseudoalteromonas arctica A 37-1-2</name>
    <dbReference type="NCBI Taxonomy" id="1117313"/>
    <lineage>
        <taxon>Bacteria</taxon>
        <taxon>Pseudomonadati</taxon>
        <taxon>Pseudomonadota</taxon>
        <taxon>Gammaproteobacteria</taxon>
        <taxon>Alteromonadales</taxon>
        <taxon>Pseudoalteromonadaceae</taxon>
        <taxon>Pseudoalteromonas</taxon>
    </lineage>
</organism>
<evidence type="ECO:0000256" key="1">
    <source>
        <dbReference type="SAM" id="Phobius"/>
    </source>
</evidence>
<dbReference type="RefSeq" id="WP_010553110.1">
    <property type="nucleotide sequence ID" value="NZ_CP011025.1"/>
</dbReference>
<evidence type="ECO:0000313" key="2">
    <source>
        <dbReference type="EMBL" id="ATC85523.1"/>
    </source>
</evidence>
<sequence length="97" mass="11011">MKYLKQQWKTRTSIVLIVSVLVSLILVTLERTDWAMQINLQGYSHGSAEGEKPNIAPILMYILPFVKELVLIGVPMLLTLGIAKLFGLIKKRFKRAD</sequence>
<keyword evidence="1" id="KW-1133">Transmembrane helix</keyword>
<dbReference type="AlphaFoldDB" id="A0A290RZS1"/>
<keyword evidence="1" id="KW-0472">Membrane</keyword>
<protein>
    <submittedName>
        <fullName evidence="2">Uncharacterized protein</fullName>
    </submittedName>
</protein>
<accession>A0A290RZS1</accession>
<gene>
    <name evidence="2" type="ORF">PARC_a0832</name>
</gene>
<name>A0A290RZS1_9GAMM</name>
<feature type="transmembrane region" description="Helical" evidence="1">
    <location>
        <begin position="69"/>
        <end position="89"/>
    </location>
</feature>
<proteinExistence type="predicted"/>
<dbReference type="Proteomes" id="UP000016505">
    <property type="component" value="Chromosome I"/>
</dbReference>
<feature type="transmembrane region" description="Helical" evidence="1">
    <location>
        <begin position="12"/>
        <end position="29"/>
    </location>
</feature>
<keyword evidence="1" id="KW-0812">Transmembrane</keyword>
<dbReference type="EMBL" id="CP011025">
    <property type="protein sequence ID" value="ATC85523.1"/>
    <property type="molecule type" value="Genomic_DNA"/>
</dbReference>
<dbReference type="KEGG" id="part:PARC_a0832"/>
<dbReference type="OrthoDB" id="6388987at2"/>
<evidence type="ECO:0000313" key="3">
    <source>
        <dbReference type="Proteomes" id="UP000016505"/>
    </source>
</evidence>